<organism evidence="1 2">
    <name type="scientific">Tenacibaculum tangerinum</name>
    <dbReference type="NCBI Taxonomy" id="3038772"/>
    <lineage>
        <taxon>Bacteria</taxon>
        <taxon>Pseudomonadati</taxon>
        <taxon>Bacteroidota</taxon>
        <taxon>Flavobacteriia</taxon>
        <taxon>Flavobacteriales</taxon>
        <taxon>Flavobacteriaceae</taxon>
        <taxon>Tenacibaculum</taxon>
    </lineage>
</organism>
<dbReference type="RefSeq" id="WP_279651797.1">
    <property type="nucleotide sequence ID" value="NZ_CP122539.1"/>
</dbReference>
<dbReference type="InterPro" id="IPR036709">
    <property type="entry name" value="Autotransporte_beta_dom_sf"/>
</dbReference>
<evidence type="ECO:0000313" key="1">
    <source>
        <dbReference type="EMBL" id="WGH75926.1"/>
    </source>
</evidence>
<gene>
    <name evidence="1" type="ORF">P8625_01805</name>
</gene>
<accession>A0ABY8L3A7</accession>
<evidence type="ECO:0000313" key="2">
    <source>
        <dbReference type="Proteomes" id="UP001232001"/>
    </source>
</evidence>
<dbReference type="SUPFAM" id="SSF103515">
    <property type="entry name" value="Autotransporter"/>
    <property type="match status" value="1"/>
</dbReference>
<name>A0ABY8L3A7_9FLAO</name>
<reference evidence="1 2" key="1">
    <citation type="submission" date="2023-04" db="EMBL/GenBank/DDBJ databases">
        <title>Tenacibaculum tangerinum sp. nov., isolated from sea tidal flat of South Korea.</title>
        <authorList>
            <person name="Lee S.H."/>
            <person name="Kim J.-J."/>
        </authorList>
    </citation>
    <scope>NUCLEOTIDE SEQUENCE [LARGE SCALE GENOMIC DNA]</scope>
    <source>
        <strain evidence="1 2">GRR-S3-23</strain>
    </source>
</reference>
<proteinExistence type="predicted"/>
<protein>
    <submittedName>
        <fullName evidence="1">DUF3575 domain-containing protein</fullName>
    </submittedName>
</protein>
<sequence>MSSRTSKKILTIILFIFILTSSFSQEKDYTLKLDVVKSVFGIYQLEGEYHKTDQLSYGLGLLYFNTKTMLFFDMDIKEEGYMISPFVRYYTRSNNESSSFFQSNLRYGYFVGLSYEKWTSMLSLDAVYGYQFKLNKSLFFEPSIGLGAFKVLGSDNAYGLVTPYLLANFNISIKI</sequence>
<keyword evidence="2" id="KW-1185">Reference proteome</keyword>
<dbReference type="Proteomes" id="UP001232001">
    <property type="component" value="Chromosome"/>
</dbReference>
<dbReference type="EMBL" id="CP122539">
    <property type="protein sequence ID" value="WGH75926.1"/>
    <property type="molecule type" value="Genomic_DNA"/>
</dbReference>